<accession>A0A4Y2M0Z8</accession>
<proteinExistence type="predicted"/>
<dbReference type="OrthoDB" id="6436593at2759"/>
<dbReference type="EMBL" id="BGPR01006484">
    <property type="protein sequence ID" value="GBN19377.1"/>
    <property type="molecule type" value="Genomic_DNA"/>
</dbReference>
<evidence type="ECO:0000313" key="2">
    <source>
        <dbReference type="Proteomes" id="UP000499080"/>
    </source>
</evidence>
<sequence>MTSTELTSQCSWTVLDNIGSDHLPIIIEFRKRQKVFYSNEKFWTFKKAYCASFRDSVDRALASMPLNDDLNSNWQTFKKTILKHARAFIPRGNLKRFVLHYTQSTTILDPLFEKRKHLIETVSLSENNLRPEINKINAEIKLAYTHLKRSR</sequence>
<dbReference type="Proteomes" id="UP000499080">
    <property type="component" value="Unassembled WGS sequence"/>
</dbReference>
<gene>
    <name evidence="1" type="ORF">AVEN_152277_1</name>
</gene>
<protein>
    <recommendedName>
        <fullName evidence="3">Endonuclease/exonuclease/phosphatase domain-containing protein</fullName>
    </recommendedName>
</protein>
<name>A0A4Y2M0Z8_ARAVE</name>
<keyword evidence="2" id="KW-1185">Reference proteome</keyword>
<reference evidence="1 2" key="1">
    <citation type="journal article" date="2019" name="Sci. Rep.">
        <title>Orb-weaving spider Araneus ventricosus genome elucidates the spidroin gene catalogue.</title>
        <authorList>
            <person name="Kono N."/>
            <person name="Nakamura H."/>
            <person name="Ohtoshi R."/>
            <person name="Moran D.A.P."/>
            <person name="Shinohara A."/>
            <person name="Yoshida Y."/>
            <person name="Fujiwara M."/>
            <person name="Mori M."/>
            <person name="Tomita M."/>
            <person name="Arakawa K."/>
        </authorList>
    </citation>
    <scope>NUCLEOTIDE SEQUENCE [LARGE SCALE GENOMIC DNA]</scope>
</reference>
<evidence type="ECO:0008006" key="3">
    <source>
        <dbReference type="Google" id="ProtNLM"/>
    </source>
</evidence>
<evidence type="ECO:0000313" key="1">
    <source>
        <dbReference type="EMBL" id="GBN19377.1"/>
    </source>
</evidence>
<comment type="caution">
    <text evidence="1">The sequence shown here is derived from an EMBL/GenBank/DDBJ whole genome shotgun (WGS) entry which is preliminary data.</text>
</comment>
<organism evidence="1 2">
    <name type="scientific">Araneus ventricosus</name>
    <name type="common">Orbweaver spider</name>
    <name type="synonym">Epeira ventricosa</name>
    <dbReference type="NCBI Taxonomy" id="182803"/>
    <lineage>
        <taxon>Eukaryota</taxon>
        <taxon>Metazoa</taxon>
        <taxon>Ecdysozoa</taxon>
        <taxon>Arthropoda</taxon>
        <taxon>Chelicerata</taxon>
        <taxon>Arachnida</taxon>
        <taxon>Araneae</taxon>
        <taxon>Araneomorphae</taxon>
        <taxon>Entelegynae</taxon>
        <taxon>Araneoidea</taxon>
        <taxon>Araneidae</taxon>
        <taxon>Araneus</taxon>
    </lineage>
</organism>
<dbReference type="AlphaFoldDB" id="A0A4Y2M0Z8"/>